<protein>
    <submittedName>
        <fullName evidence="2">Uncharacterized protein</fullName>
    </submittedName>
</protein>
<evidence type="ECO:0000313" key="2">
    <source>
        <dbReference type="EMBL" id="AND68830.1"/>
    </source>
</evidence>
<dbReference type="Proteomes" id="UP000077255">
    <property type="component" value="Chromosome"/>
</dbReference>
<dbReference type="KEGG" id="dtx:ATSB10_13760"/>
<feature type="transmembrane region" description="Helical" evidence="1">
    <location>
        <begin position="12"/>
        <end position="36"/>
    </location>
</feature>
<keyword evidence="1" id="KW-1133">Transmembrane helix</keyword>
<gene>
    <name evidence="2" type="ORF">ATSB10_13760</name>
</gene>
<evidence type="ECO:0000256" key="1">
    <source>
        <dbReference type="SAM" id="Phobius"/>
    </source>
</evidence>
<organism evidence="2 3">
    <name type="scientific">Dyella thiooxydans</name>
    <dbReference type="NCBI Taxonomy" id="445710"/>
    <lineage>
        <taxon>Bacteria</taxon>
        <taxon>Pseudomonadati</taxon>
        <taxon>Pseudomonadota</taxon>
        <taxon>Gammaproteobacteria</taxon>
        <taxon>Lysobacterales</taxon>
        <taxon>Rhodanobacteraceae</taxon>
        <taxon>Dyella</taxon>
    </lineage>
</organism>
<proteinExistence type="predicted"/>
<dbReference type="AlphaFoldDB" id="A0A160MZR2"/>
<dbReference type="PATRIC" id="fig|445710.3.peg.1372"/>
<sequence>MFPPQTKNLRRLYWLRTILYVAMTVIGLVVIGVHAWRHR</sequence>
<dbReference type="EMBL" id="CP014841">
    <property type="protein sequence ID" value="AND68830.1"/>
    <property type="molecule type" value="Genomic_DNA"/>
</dbReference>
<keyword evidence="3" id="KW-1185">Reference proteome</keyword>
<reference evidence="2 3" key="1">
    <citation type="submission" date="2016-02" db="EMBL/GenBank/DDBJ databases">
        <title>Complete genome sequencing and analysis of ATSB10, Dyella thiooxydans isolated from rhizosphere soil of sunflower (Helianthus annuus L.).</title>
        <authorList>
            <person name="Lee Y."/>
            <person name="Hwangbo K."/>
            <person name="Chung H."/>
            <person name="Yoo J."/>
            <person name="Kim K.Y."/>
            <person name="Sa T.M."/>
            <person name="Um Y."/>
            <person name="Madhaiyan M."/>
        </authorList>
    </citation>
    <scope>NUCLEOTIDE SEQUENCE [LARGE SCALE GENOMIC DNA]</scope>
    <source>
        <strain evidence="2 3">ATSB10</strain>
    </source>
</reference>
<keyword evidence="1" id="KW-0812">Transmembrane</keyword>
<name>A0A160MZR2_9GAMM</name>
<accession>A0A160MZR2</accession>
<evidence type="ECO:0000313" key="3">
    <source>
        <dbReference type="Proteomes" id="UP000077255"/>
    </source>
</evidence>
<keyword evidence="1" id="KW-0472">Membrane</keyword>